<evidence type="ECO:0000313" key="2">
    <source>
        <dbReference type="Proteomes" id="UP000034980"/>
    </source>
</evidence>
<protein>
    <submittedName>
        <fullName evidence="1">Uncharacterized protein</fullName>
    </submittedName>
</protein>
<gene>
    <name evidence="1" type="ORF">T235_01335</name>
</gene>
<proteinExistence type="predicted"/>
<comment type="caution">
    <text evidence="1">The sequence shown here is derived from an EMBL/GenBank/DDBJ whole genome shotgun (WGS) entry which is preliminary data.</text>
</comment>
<evidence type="ECO:0000313" key="1">
    <source>
        <dbReference type="EMBL" id="ETK13441.1"/>
    </source>
</evidence>
<organism evidence="1 2">
    <name type="scientific">Tannerella sp. oral taxon BU063 isolate Cell 8/11</name>
    <dbReference type="NCBI Taxonomy" id="1411915"/>
    <lineage>
        <taxon>Bacteria</taxon>
        <taxon>Pseudomonadati</taxon>
        <taxon>Bacteroidota</taxon>
        <taxon>Bacteroidia</taxon>
        <taxon>Bacteroidales</taxon>
        <taxon>Tannerellaceae</taxon>
        <taxon>Tannerella</taxon>
    </lineage>
</organism>
<name>W2D3R3_9BACT</name>
<reference evidence="1 2" key="1">
    <citation type="submission" date="2013-11" db="EMBL/GenBank/DDBJ databases">
        <title>Single cell genomics of uncultured Tannerella BU063 (oral taxon 286).</title>
        <authorList>
            <person name="Beall C.J."/>
            <person name="Campbell A.G."/>
            <person name="Griffen A.L."/>
            <person name="Podar M."/>
            <person name="Leys E.J."/>
        </authorList>
    </citation>
    <scope>NUCLEOTIDE SEQUENCE [LARGE SCALE GENOMIC DNA]</scope>
    <source>
        <strain evidence="1">Cell 8/11</strain>
    </source>
</reference>
<dbReference type="EMBL" id="AYYF01000262">
    <property type="protein sequence ID" value="ETK13441.1"/>
    <property type="molecule type" value="Genomic_DNA"/>
</dbReference>
<accession>W2D3R3</accession>
<dbReference type="AlphaFoldDB" id="W2D3R3"/>
<dbReference type="PATRIC" id="fig|1411915.3.peg.40"/>
<dbReference type="Proteomes" id="UP000034980">
    <property type="component" value="Unassembled WGS sequence"/>
</dbReference>
<sequence>MRQRMKRMRDRSQLMMQQKILILICWIVTETFKTFQDSILNYQTIIRLLCKFGMNLTNI</sequence>